<name>A0A1X7A097_9RHOB</name>
<evidence type="ECO:0000313" key="3">
    <source>
        <dbReference type="EMBL" id="PSK81534.1"/>
    </source>
</evidence>
<dbReference type="PANTHER" id="PTHR34605:SF4">
    <property type="entry name" value="DNA ADENINE METHYLTRANSFERASE"/>
    <property type="match status" value="1"/>
</dbReference>
<dbReference type="Proteomes" id="UP000193495">
    <property type="component" value="Unassembled WGS sequence"/>
</dbReference>
<keyword evidence="1" id="KW-0233">DNA recombination</keyword>
<dbReference type="EMBL" id="FWFY01000013">
    <property type="protein sequence ID" value="SLN67004.1"/>
    <property type="molecule type" value="Genomic_DNA"/>
</dbReference>
<reference evidence="4 5" key="1">
    <citation type="submission" date="2017-03" db="EMBL/GenBank/DDBJ databases">
        <authorList>
            <person name="Afonso C.L."/>
            <person name="Miller P.J."/>
            <person name="Scott M.A."/>
            <person name="Spackman E."/>
            <person name="Goraichik I."/>
            <person name="Dimitrov K.M."/>
            <person name="Suarez D.L."/>
            <person name="Swayne D.E."/>
        </authorList>
    </citation>
    <scope>NUCLEOTIDE SEQUENCE [LARGE SCALE GENOMIC DNA]</scope>
    <source>
        <strain evidence="4 5">CECT 8367</strain>
    </source>
</reference>
<dbReference type="Pfam" id="PF00589">
    <property type="entry name" value="Phage_integrase"/>
    <property type="match status" value="1"/>
</dbReference>
<evidence type="ECO:0000259" key="2">
    <source>
        <dbReference type="PROSITE" id="PS51898"/>
    </source>
</evidence>
<keyword evidence="6" id="KW-1185">Reference proteome</keyword>
<dbReference type="Gene3D" id="1.10.443.10">
    <property type="entry name" value="Intergrase catalytic core"/>
    <property type="match status" value="1"/>
</dbReference>
<dbReference type="InterPro" id="IPR052925">
    <property type="entry name" value="Phage_Integrase-like_Recomb"/>
</dbReference>
<accession>A0A1X7A097</accession>
<dbReference type="SUPFAM" id="SSF56349">
    <property type="entry name" value="DNA breaking-rejoining enzymes"/>
    <property type="match status" value="1"/>
</dbReference>
<feature type="domain" description="Tyr recombinase" evidence="2">
    <location>
        <begin position="1"/>
        <end position="162"/>
    </location>
</feature>
<evidence type="ECO:0000313" key="5">
    <source>
        <dbReference type="Proteomes" id="UP000193495"/>
    </source>
</evidence>
<dbReference type="InterPro" id="IPR002104">
    <property type="entry name" value="Integrase_catalytic"/>
</dbReference>
<reference evidence="3 6" key="2">
    <citation type="submission" date="2018-03" db="EMBL/GenBank/DDBJ databases">
        <title>Genomic Encyclopedia of Archaeal and Bacterial Type Strains, Phase II (KMG-II): from individual species to whole genera.</title>
        <authorList>
            <person name="Goeker M."/>
        </authorList>
    </citation>
    <scope>NUCLEOTIDE SEQUENCE [LARGE SCALE GENOMIC DNA]</scope>
    <source>
        <strain evidence="3 6">DSM 29956</strain>
    </source>
</reference>
<dbReference type="EMBL" id="PYGB01000015">
    <property type="protein sequence ID" value="PSK81534.1"/>
    <property type="molecule type" value="Genomic_DNA"/>
</dbReference>
<dbReference type="PANTHER" id="PTHR34605">
    <property type="entry name" value="PHAGE_INTEGRASE DOMAIN-CONTAINING PROTEIN"/>
    <property type="match status" value="1"/>
</dbReference>
<dbReference type="InterPro" id="IPR011010">
    <property type="entry name" value="DNA_brk_join_enz"/>
</dbReference>
<gene>
    <name evidence="3" type="ORF">CLV79_1152</name>
    <name evidence="4" type="ORF">LOS8367_03325</name>
</gene>
<protein>
    <submittedName>
        <fullName evidence="3">Phage integrase family protein</fullName>
    </submittedName>
    <submittedName>
        <fullName evidence="4">Site-specific tyrosine recombinase XerC</fullName>
    </submittedName>
</protein>
<sequence>MLALGYECLTRRSELVALRSEDLLWREDRTLRVMIRRGKADQFGQGRIAFTSSRSRELVDAWLAWRGPDYEYLFCPIYHGRAIPRPLSCTSIKRLIKDAARAAGLDPSVVADFSGHSMRVGAAQDLLRAGKDTASIMRAGGWKSVNVLARYLEQAEHNVWHE</sequence>
<dbReference type="Proteomes" id="UP000240624">
    <property type="component" value="Unassembled WGS sequence"/>
</dbReference>
<dbReference type="AlphaFoldDB" id="A0A1X7A097"/>
<dbReference type="PROSITE" id="PS51898">
    <property type="entry name" value="TYR_RECOMBINASE"/>
    <property type="match status" value="1"/>
</dbReference>
<dbReference type="GO" id="GO:0015074">
    <property type="term" value="P:DNA integration"/>
    <property type="evidence" value="ECO:0007669"/>
    <property type="project" value="InterPro"/>
</dbReference>
<dbReference type="GO" id="GO:0003677">
    <property type="term" value="F:DNA binding"/>
    <property type="evidence" value="ECO:0007669"/>
    <property type="project" value="InterPro"/>
</dbReference>
<evidence type="ECO:0000313" key="6">
    <source>
        <dbReference type="Proteomes" id="UP000240624"/>
    </source>
</evidence>
<proteinExistence type="predicted"/>
<dbReference type="GO" id="GO:0006310">
    <property type="term" value="P:DNA recombination"/>
    <property type="evidence" value="ECO:0007669"/>
    <property type="project" value="UniProtKB-KW"/>
</dbReference>
<evidence type="ECO:0000256" key="1">
    <source>
        <dbReference type="ARBA" id="ARBA00023172"/>
    </source>
</evidence>
<dbReference type="InterPro" id="IPR013762">
    <property type="entry name" value="Integrase-like_cat_sf"/>
</dbReference>
<dbReference type="PROSITE" id="PS50007">
    <property type="entry name" value="PIPLC_X_DOMAIN"/>
    <property type="match status" value="1"/>
</dbReference>
<evidence type="ECO:0000313" key="4">
    <source>
        <dbReference type="EMBL" id="SLN67004.1"/>
    </source>
</evidence>
<organism evidence="4 5">
    <name type="scientific">Limimaricola soesokkakensis</name>
    <dbReference type="NCBI Taxonomy" id="1343159"/>
    <lineage>
        <taxon>Bacteria</taxon>
        <taxon>Pseudomonadati</taxon>
        <taxon>Pseudomonadota</taxon>
        <taxon>Alphaproteobacteria</taxon>
        <taxon>Rhodobacterales</taxon>
        <taxon>Paracoccaceae</taxon>
        <taxon>Limimaricola</taxon>
    </lineage>
</organism>